<evidence type="ECO:0000313" key="2">
    <source>
        <dbReference type="Proteomes" id="UP000789570"/>
    </source>
</evidence>
<proteinExistence type="predicted"/>
<sequence length="56" mass="6128">MDSLQVEGVKNLLSTLDTFLDNTSIISLNNDESFFSDVAIVIDAEEAINYTTNQGT</sequence>
<comment type="caution">
    <text evidence="1">The sequence shown here is derived from an EMBL/GenBank/DDBJ whole genome shotgun (WGS) entry which is preliminary data.</text>
</comment>
<feature type="non-terminal residue" evidence="1">
    <location>
        <position position="56"/>
    </location>
</feature>
<dbReference type="EMBL" id="CAJVPQ010022797">
    <property type="protein sequence ID" value="CAG8761366.1"/>
    <property type="molecule type" value="Genomic_DNA"/>
</dbReference>
<dbReference type="OrthoDB" id="2447056at2759"/>
<evidence type="ECO:0000313" key="1">
    <source>
        <dbReference type="EMBL" id="CAG8761366.1"/>
    </source>
</evidence>
<accession>A0A9N9NU86</accession>
<keyword evidence="2" id="KW-1185">Reference proteome</keyword>
<reference evidence="1" key="1">
    <citation type="submission" date="2021-06" db="EMBL/GenBank/DDBJ databases">
        <authorList>
            <person name="Kallberg Y."/>
            <person name="Tangrot J."/>
            <person name="Rosling A."/>
        </authorList>
    </citation>
    <scope>NUCLEOTIDE SEQUENCE</scope>
    <source>
        <strain evidence="1">UK204</strain>
    </source>
</reference>
<name>A0A9N9NU86_9GLOM</name>
<organism evidence="1 2">
    <name type="scientific">Funneliformis caledonium</name>
    <dbReference type="NCBI Taxonomy" id="1117310"/>
    <lineage>
        <taxon>Eukaryota</taxon>
        <taxon>Fungi</taxon>
        <taxon>Fungi incertae sedis</taxon>
        <taxon>Mucoromycota</taxon>
        <taxon>Glomeromycotina</taxon>
        <taxon>Glomeromycetes</taxon>
        <taxon>Glomerales</taxon>
        <taxon>Glomeraceae</taxon>
        <taxon>Funneliformis</taxon>
    </lineage>
</organism>
<gene>
    <name evidence="1" type="ORF">FCALED_LOCUS16947</name>
</gene>
<protein>
    <submittedName>
        <fullName evidence="1">9720_t:CDS:1</fullName>
    </submittedName>
</protein>
<dbReference type="Proteomes" id="UP000789570">
    <property type="component" value="Unassembled WGS sequence"/>
</dbReference>
<dbReference type="AlphaFoldDB" id="A0A9N9NU86"/>